<dbReference type="STRING" id="29170.A0A368GQY4"/>
<accession>A0A368GQY4</accession>
<feature type="compositionally biased region" description="Basic and acidic residues" evidence="1">
    <location>
        <begin position="229"/>
        <end position="240"/>
    </location>
</feature>
<feature type="compositionally biased region" description="Polar residues" evidence="1">
    <location>
        <begin position="361"/>
        <end position="393"/>
    </location>
</feature>
<feature type="region of interest" description="Disordered" evidence="1">
    <location>
        <begin position="506"/>
        <end position="569"/>
    </location>
</feature>
<keyword evidence="2" id="KW-0812">Transmembrane</keyword>
<feature type="region of interest" description="Disordered" evidence="1">
    <location>
        <begin position="215"/>
        <end position="273"/>
    </location>
</feature>
<evidence type="ECO:0000256" key="2">
    <source>
        <dbReference type="SAM" id="Phobius"/>
    </source>
</evidence>
<dbReference type="EMBL" id="JOJR01000101">
    <property type="protein sequence ID" value="RCN45435.1"/>
    <property type="molecule type" value="Genomic_DNA"/>
</dbReference>
<feature type="compositionally biased region" description="Polar residues" evidence="1">
    <location>
        <begin position="250"/>
        <end position="271"/>
    </location>
</feature>
<organism evidence="3 4">
    <name type="scientific">Ancylostoma caninum</name>
    <name type="common">Dog hookworm</name>
    <dbReference type="NCBI Taxonomy" id="29170"/>
    <lineage>
        <taxon>Eukaryota</taxon>
        <taxon>Metazoa</taxon>
        <taxon>Ecdysozoa</taxon>
        <taxon>Nematoda</taxon>
        <taxon>Chromadorea</taxon>
        <taxon>Rhabditida</taxon>
        <taxon>Rhabditina</taxon>
        <taxon>Rhabditomorpha</taxon>
        <taxon>Strongyloidea</taxon>
        <taxon>Ancylostomatidae</taxon>
        <taxon>Ancylostomatinae</taxon>
        <taxon>Ancylostoma</taxon>
    </lineage>
</organism>
<reference evidence="3 4" key="1">
    <citation type="submission" date="2014-10" db="EMBL/GenBank/DDBJ databases">
        <title>Draft genome of the hookworm Ancylostoma caninum.</title>
        <authorList>
            <person name="Mitreva M."/>
        </authorList>
    </citation>
    <scope>NUCLEOTIDE SEQUENCE [LARGE SCALE GENOMIC DNA]</scope>
    <source>
        <strain evidence="3 4">Baltimore</strain>
    </source>
</reference>
<keyword evidence="2" id="KW-1133">Transmembrane helix</keyword>
<name>A0A368GQY4_ANCCA</name>
<feature type="compositionally biased region" description="Basic and acidic residues" evidence="1">
    <location>
        <begin position="516"/>
        <end position="533"/>
    </location>
</feature>
<feature type="compositionally biased region" description="Basic and acidic residues" evidence="1">
    <location>
        <begin position="396"/>
        <end position="409"/>
    </location>
</feature>
<protein>
    <submittedName>
        <fullName evidence="3">Uncharacterized protein</fullName>
    </submittedName>
</protein>
<gene>
    <name evidence="3" type="ORF">ANCCAN_08512</name>
</gene>
<dbReference type="OrthoDB" id="5877729at2759"/>
<keyword evidence="2" id="KW-0472">Membrane</keyword>
<evidence type="ECO:0000313" key="3">
    <source>
        <dbReference type="EMBL" id="RCN45435.1"/>
    </source>
</evidence>
<proteinExistence type="predicted"/>
<feature type="region of interest" description="Disordered" evidence="1">
    <location>
        <begin position="361"/>
        <end position="433"/>
    </location>
</feature>
<sequence>MPAVEPKTESLTQEELDHIAYIQRLAEESSFGLSAPEIPPPVPAIDSTVKEMPAVGPKTDSLTQEELDHIAYIQRLAEESSLGLSAPEIPPPARAIDSTVEEIPAVGPKTEALTQEELDHIAYIQRLAEESSFGLSAPEIPPPVPAIDSTVKEMPAVRPKTDLLTQEELDHIAYIQRLTEQSSFEVAAPDMPSVPAVEMQSAVVADFEPFAKERGRRSVLDDSDVASKYPEKHFSTREESEPSVQEESDATSGADQLSASDLDSPEGTSPSHDVLYLKARGSIADELAFANNFVNEAFGDPRKPSEVIPSNDESSTVYFENAHVEGPNYSAFCKNGVDQVDDRRIFSDGNPFNRASSTENIVAGNTKTGAGSDTAPQSENKLPCMNTSSSLEASQEDSRRFFNGNEKESGTGYESTVFHGHSTDPPSVSVELGSESVPEENHHYGTSQKVKAGNTDEIKKKDPDALMRSSSLTTSTADTAERHKVEPFIRSTSVNYTASMGHLFSRQSSLMSTEQDNSKTGEEERGSKTEQDYQTRGSTNVHIIYTDHSLRASQSSHPGNNSEPEDERIMSDPFEGSVNPNFAEVWPKMGVVIADDDFGSAEGKTIRRSLSEVVQDEEETSAREPLRSSLSSSCVTNFCSQRHAHLNAYELCEQHSFTDSRDLLCNVDFLCRLNFAAHRLTEDIADEAGRELRIHFRAQSNPRARYFTDSAASRHSTSLSSMDDEQPSGSAFFPIIIDFYVTVIILNCWWIGIYKQTSS</sequence>
<feature type="compositionally biased region" description="Polar residues" evidence="1">
    <location>
        <begin position="551"/>
        <end position="562"/>
    </location>
</feature>
<dbReference type="Proteomes" id="UP000252519">
    <property type="component" value="Unassembled WGS sequence"/>
</dbReference>
<comment type="caution">
    <text evidence="3">The sequence shown here is derived from an EMBL/GenBank/DDBJ whole genome shotgun (WGS) entry which is preliminary data.</text>
</comment>
<feature type="compositionally biased region" description="Polar residues" evidence="1">
    <location>
        <begin position="506"/>
        <end position="515"/>
    </location>
</feature>
<evidence type="ECO:0000256" key="1">
    <source>
        <dbReference type="SAM" id="MobiDB-lite"/>
    </source>
</evidence>
<keyword evidence="4" id="KW-1185">Reference proteome</keyword>
<evidence type="ECO:0000313" key="4">
    <source>
        <dbReference type="Proteomes" id="UP000252519"/>
    </source>
</evidence>
<feature type="region of interest" description="Disordered" evidence="1">
    <location>
        <begin position="438"/>
        <end position="457"/>
    </location>
</feature>
<dbReference type="AlphaFoldDB" id="A0A368GQY4"/>
<feature type="transmembrane region" description="Helical" evidence="2">
    <location>
        <begin position="731"/>
        <end position="753"/>
    </location>
</feature>